<reference evidence="2 3" key="2">
    <citation type="journal article" date="2010" name="Nature">
        <title>Comparative genomics reveals mobile pathogenicity chromosomes in Fusarium.</title>
        <authorList>
            <person name="Ma L.J."/>
            <person name="van der Does H.C."/>
            <person name="Borkovich K.A."/>
            <person name="Coleman J.J."/>
            <person name="Daboussi M.J."/>
            <person name="Di Pietro A."/>
            <person name="Dufresne M."/>
            <person name="Freitag M."/>
            <person name="Grabherr M."/>
            <person name="Henrissat B."/>
            <person name="Houterman P.M."/>
            <person name="Kang S."/>
            <person name="Shim W.B."/>
            <person name="Woloshuk C."/>
            <person name="Xie X."/>
            <person name="Xu J.R."/>
            <person name="Antoniw J."/>
            <person name="Baker S.E."/>
            <person name="Bluhm B.H."/>
            <person name="Breakspear A."/>
            <person name="Brown D.W."/>
            <person name="Butchko R.A."/>
            <person name="Chapman S."/>
            <person name="Coulson R."/>
            <person name="Coutinho P.M."/>
            <person name="Danchin E.G."/>
            <person name="Diener A."/>
            <person name="Gale L.R."/>
            <person name="Gardiner D.M."/>
            <person name="Goff S."/>
            <person name="Hammond-Kosack K.E."/>
            <person name="Hilburn K."/>
            <person name="Hua-Van A."/>
            <person name="Jonkers W."/>
            <person name="Kazan K."/>
            <person name="Kodira C.D."/>
            <person name="Koehrsen M."/>
            <person name="Kumar L."/>
            <person name="Lee Y.H."/>
            <person name="Li L."/>
            <person name="Manners J.M."/>
            <person name="Miranda-Saavedra D."/>
            <person name="Mukherjee M."/>
            <person name="Park G."/>
            <person name="Park J."/>
            <person name="Park S.Y."/>
            <person name="Proctor R.H."/>
            <person name="Regev A."/>
            <person name="Ruiz-Roldan M.C."/>
            <person name="Sain D."/>
            <person name="Sakthikumar S."/>
            <person name="Sykes S."/>
            <person name="Schwartz D.C."/>
            <person name="Turgeon B.G."/>
            <person name="Wapinski I."/>
            <person name="Yoder O."/>
            <person name="Young S."/>
            <person name="Zeng Q."/>
            <person name="Zhou S."/>
            <person name="Galagan J."/>
            <person name="Cuomo C.A."/>
            <person name="Kistler H.C."/>
            <person name="Rep M."/>
        </authorList>
    </citation>
    <scope>GENOME REANNOTATION</scope>
    <source>
        <strain evidence="3">ATCC MYA-4620 / CBS 123657 / FGSC 9075 / NRRL 31084 / PH-1</strain>
        <strain evidence="2">PH-1 / ATCC MYA-4620 / FGSC 9075 / NRRL 31084</strain>
    </source>
</reference>
<dbReference type="HOGENOM" id="CLU_1562996_0_0_1"/>
<sequence length="171" mass="18582">MSERKSKWTYCDLKARAVSKSTEDRGARGRRASTCFAGASWLECGTTDRMQAGPMASNWYKGGVDGHEPLLGDCAAHVLEAGRVVLTDSSTTKDGGVSSNQFGWKSSAKKRLTTKGQTNEEQGRSIMERAPAVGNKALKRLTREAQEALLLLYSLLQRLFTAFLVTASVSC</sequence>
<protein>
    <submittedName>
        <fullName evidence="1">Chromosome 4, complete genome</fullName>
    </submittedName>
</protein>
<dbReference type="InParanoid" id="I1S9V5"/>
<dbReference type="VEuPathDB" id="FungiDB:FGRAMPH1_01G26365"/>
<reference evidence="2 3" key="1">
    <citation type="journal article" date="2007" name="Science">
        <title>The Fusarium graminearum genome reveals a link between localized polymorphism and pathogen specialization.</title>
        <authorList>
            <person name="Cuomo C.A."/>
            <person name="Gueldener U."/>
            <person name="Xu J.-R."/>
            <person name="Trail F."/>
            <person name="Turgeon B.G."/>
            <person name="Di Pietro A."/>
            <person name="Walton J.D."/>
            <person name="Ma L.-J."/>
            <person name="Baker S.E."/>
            <person name="Rep M."/>
            <person name="Adam G."/>
            <person name="Antoniw J."/>
            <person name="Baldwin T."/>
            <person name="Calvo S.E."/>
            <person name="Chang Y.-L."/>
            <person name="DeCaprio D."/>
            <person name="Gale L.R."/>
            <person name="Gnerre S."/>
            <person name="Goswami R.S."/>
            <person name="Hammond-Kosack K."/>
            <person name="Harris L.J."/>
            <person name="Hilburn K."/>
            <person name="Kennell J.C."/>
            <person name="Kroken S."/>
            <person name="Magnuson J.K."/>
            <person name="Mannhaupt G."/>
            <person name="Mauceli E.W."/>
            <person name="Mewes H.-W."/>
            <person name="Mitterbauer R."/>
            <person name="Muehlbauer G."/>
            <person name="Muensterkoetter M."/>
            <person name="Nelson D."/>
            <person name="O'Donnell K."/>
            <person name="Ouellet T."/>
            <person name="Qi W."/>
            <person name="Quesneville H."/>
            <person name="Roncero M.I.G."/>
            <person name="Seong K.-Y."/>
            <person name="Tetko I.V."/>
            <person name="Urban M."/>
            <person name="Waalwijk C."/>
            <person name="Ward T.J."/>
            <person name="Yao J."/>
            <person name="Birren B.W."/>
            <person name="Kistler H.C."/>
        </authorList>
    </citation>
    <scope>NUCLEOTIDE SEQUENCE [LARGE SCALE GENOMIC DNA]</scope>
    <source>
        <strain evidence="3">ATCC MYA-4620 / CBS 123657 / FGSC 9075 / NRRL 31084 / PH-1</strain>
        <strain evidence="2">PH-1 / ATCC MYA-4620 / FGSC 9075 / NRRL 31084</strain>
    </source>
</reference>
<reference evidence="1 3" key="4">
    <citation type="journal article" date="2015" name="BMC Genomics">
        <title>The completed genome sequence of the pathogenic ascomycete fungus Fusarium graminearum.</title>
        <authorList>
            <person name="King R."/>
            <person name="Urban M."/>
            <person name="Hammond-Kosack M.C."/>
            <person name="Hassani-Pak K."/>
            <person name="Hammond-Kosack K.E."/>
        </authorList>
    </citation>
    <scope>NUCLEOTIDE SEQUENCE [LARGE SCALE GENOMIC DNA]</scope>
    <source>
        <strain evidence="3">ATCC MYA-4620 / CBS 123657 / FGSC 9075 / NRRL 31084 / PH-1</strain>
        <strain evidence="1">PH-1</strain>
    </source>
</reference>
<dbReference type="RefSeq" id="XP_011327947.1">
    <property type="nucleotide sequence ID" value="XM_011329645.1"/>
</dbReference>
<dbReference type="OrthoDB" id="10392269at2759"/>
<accession>I1S9V5</accession>
<name>I1S9V5_GIBZE</name>
<dbReference type="EnsemblFungi" id="CEF83220">
    <property type="protein sequence ID" value="CEF83220"/>
    <property type="gene ID" value="FGRRES_13636"/>
</dbReference>
<keyword evidence="3" id="KW-1185">Reference proteome</keyword>
<dbReference type="EMBL" id="HG970335">
    <property type="protein sequence ID" value="CEF83220.1"/>
    <property type="molecule type" value="Genomic_DNA"/>
</dbReference>
<organism evidence="1 3">
    <name type="scientific">Gibberella zeae (strain ATCC MYA-4620 / CBS 123657 / FGSC 9075 / NRRL 31084 / PH-1)</name>
    <name type="common">Wheat head blight fungus</name>
    <name type="synonym">Fusarium graminearum</name>
    <dbReference type="NCBI Taxonomy" id="229533"/>
    <lineage>
        <taxon>Eukaryota</taxon>
        <taxon>Fungi</taxon>
        <taxon>Dikarya</taxon>
        <taxon>Ascomycota</taxon>
        <taxon>Pezizomycotina</taxon>
        <taxon>Sordariomycetes</taxon>
        <taxon>Hypocreomycetidae</taxon>
        <taxon>Hypocreales</taxon>
        <taxon>Nectriaceae</taxon>
        <taxon>Fusarium</taxon>
    </lineage>
</organism>
<evidence type="ECO:0000313" key="3">
    <source>
        <dbReference type="Proteomes" id="UP000070720"/>
    </source>
</evidence>
<dbReference type="Proteomes" id="UP000070720">
    <property type="component" value="Chromosome 4"/>
</dbReference>
<reference evidence="2" key="5">
    <citation type="submission" date="2017-01" db="UniProtKB">
        <authorList>
            <consortium name="EnsemblFungi"/>
        </authorList>
    </citation>
    <scope>IDENTIFICATION</scope>
    <source>
        <strain evidence="2">PH-1 / ATCC MYA-4620 / FGSC 9075 / NRRL 31084</strain>
    </source>
</reference>
<proteinExistence type="predicted"/>
<evidence type="ECO:0000313" key="2">
    <source>
        <dbReference type="EnsemblFungi" id="CEF83220"/>
    </source>
</evidence>
<reference key="3">
    <citation type="submission" date="2014-02" db="EMBL/GenBank/DDBJ databases">
        <title>A revised Fusarium graminearum genomic reference sequence using whole shotgun re-sequencing.</title>
        <authorList>
            <person name="King R."/>
            <person name="Urban M."/>
            <person name="Hassani-Pak K."/>
            <person name="Hammond-Kosack K."/>
        </authorList>
    </citation>
    <scope>NUCLEOTIDE SEQUENCE</scope>
    <source>
        <strain>PH-1</strain>
    </source>
</reference>
<gene>
    <name evidence="1" type="ORF">FGRAMPH1_01T26365</name>
</gene>
<dbReference type="AlphaFoldDB" id="I1S9V5"/>
<dbReference type="KEGG" id="fgr:FGSG_13636"/>
<evidence type="ECO:0000313" key="1">
    <source>
        <dbReference type="EMBL" id="CEF83220.1"/>
    </source>
</evidence>